<dbReference type="Gene3D" id="1.25.40.10">
    <property type="entry name" value="Tetratricopeptide repeat domain"/>
    <property type="match status" value="4"/>
</dbReference>
<evidence type="ECO:0008006" key="7">
    <source>
        <dbReference type="Google" id="ProtNLM"/>
    </source>
</evidence>
<evidence type="ECO:0000256" key="3">
    <source>
        <dbReference type="PROSITE-ProRule" id="PRU00708"/>
    </source>
</evidence>
<feature type="repeat" description="PPR" evidence="3">
    <location>
        <begin position="464"/>
        <end position="498"/>
    </location>
</feature>
<dbReference type="InterPro" id="IPR011990">
    <property type="entry name" value="TPR-like_helical_dom_sf"/>
</dbReference>
<dbReference type="InterPro" id="IPR046960">
    <property type="entry name" value="PPR_At4g14850-like_plant"/>
</dbReference>
<evidence type="ECO:0000256" key="1">
    <source>
        <dbReference type="ARBA" id="ARBA00022737"/>
    </source>
</evidence>
<feature type="repeat" description="PPR" evidence="3">
    <location>
        <begin position="367"/>
        <end position="401"/>
    </location>
</feature>
<dbReference type="SUPFAM" id="SSF48452">
    <property type="entry name" value="TPR-like"/>
    <property type="match status" value="1"/>
</dbReference>
<dbReference type="Pfam" id="PF20431">
    <property type="entry name" value="E_motif"/>
    <property type="match status" value="1"/>
</dbReference>
<dbReference type="PANTHER" id="PTHR47926">
    <property type="entry name" value="PENTATRICOPEPTIDE REPEAT-CONTAINING PROTEIN"/>
    <property type="match status" value="1"/>
</dbReference>
<sequence>MSQNSEDYSNTSPSTLEPMSCGTQPPYLRTARNFQKSVMKLLLSSQRHYSKLASLNLKTFENPQDKAYKIIQYCKSGSLFEAIHVLNSIDWTKLSNKPFFYASLLQTCTKVVSFTHGIQFHTRVIKSGLDTDRFVGNSLLALYFKLGPNFLEAGRVFDGLFYKDVISWTSMITGYVKVEKPKKSLELFLEMLGLGIVPNGFTLSAVIKACSELGDLRLGKCFHGVVMVRGFDLNGVICTALIDMYGRNSAVDDANLVFVELPQPDAICWTSIISAFTRNDVYDKALGFFYLMYRIDGLSPDGFTFGTVLTACGNLGRSKQGKEVHAKVITSGLSGNVFVESSLVDMYGKCRLVNESQCVFDRMSIKNSISWTALLGGYCQNGDFESVIRIFREGEKADTYSFGTVLRACSGLAAVRQGKEVHCQYVRRCCWRDVVTESALVDLYAKCGCIDFAYRIFVRMSVRNLITWNSMIYGFAQNGRGGEVLQLFGEMIEEGIKPDYISFVGVLFACSHAGLVDQGRKYFATMTEVHDIKPGMEHYNCMIDLLGRAGLLEEAENLIENANCRDDPSLWTVLLGACAASPHSATAERIARKAMELKPDHHLSYVYLANVYRAVGRWDDAVKIRHLMSKRGVGKMPGTSWIET</sequence>
<comment type="similarity">
    <text evidence="2">Belongs to the PPR family. PCMP-E subfamily.</text>
</comment>
<reference evidence="5 6" key="1">
    <citation type="submission" date="2020-10" db="EMBL/GenBank/DDBJ databases">
        <title>Plant Genome Project.</title>
        <authorList>
            <person name="Zhang R.-G."/>
        </authorList>
    </citation>
    <scope>NUCLEOTIDE SEQUENCE [LARGE SCALE GENOMIC DNA]</scope>
    <source>
        <strain evidence="5">FAFU-HL-1</strain>
        <tissue evidence="5">Leaf</tissue>
    </source>
</reference>
<evidence type="ECO:0000313" key="5">
    <source>
        <dbReference type="EMBL" id="KAF9670850.1"/>
    </source>
</evidence>
<proteinExistence type="inferred from homology"/>
<dbReference type="PANTHER" id="PTHR47926:SF525">
    <property type="entry name" value="EMB2261"/>
    <property type="match status" value="1"/>
</dbReference>
<accession>A0A835MMA1</accession>
<dbReference type="NCBIfam" id="TIGR00756">
    <property type="entry name" value="PPR"/>
    <property type="match status" value="4"/>
</dbReference>
<dbReference type="InterPro" id="IPR046848">
    <property type="entry name" value="E_motif"/>
</dbReference>
<dbReference type="EMBL" id="JADGMS010000013">
    <property type="protein sequence ID" value="KAF9670850.1"/>
    <property type="molecule type" value="Genomic_DNA"/>
</dbReference>
<dbReference type="GO" id="GO:0003723">
    <property type="term" value="F:RNA binding"/>
    <property type="evidence" value="ECO:0007669"/>
    <property type="project" value="InterPro"/>
</dbReference>
<keyword evidence="1" id="KW-0677">Repeat</keyword>
<dbReference type="Pfam" id="PF13041">
    <property type="entry name" value="PPR_2"/>
    <property type="match status" value="1"/>
</dbReference>
<dbReference type="InterPro" id="IPR002885">
    <property type="entry name" value="PPR_rpt"/>
</dbReference>
<keyword evidence="6" id="KW-1185">Reference proteome</keyword>
<dbReference type="GO" id="GO:0009451">
    <property type="term" value="P:RNA modification"/>
    <property type="evidence" value="ECO:0007669"/>
    <property type="project" value="InterPro"/>
</dbReference>
<evidence type="ECO:0000256" key="2">
    <source>
        <dbReference type="ARBA" id="ARBA00061659"/>
    </source>
</evidence>
<dbReference type="FunFam" id="1.25.40.10:FF:001535">
    <property type="entry name" value="Putative pentatricopeptide repeat-containing protein, mitochondrial"/>
    <property type="match status" value="1"/>
</dbReference>
<dbReference type="OrthoDB" id="185373at2759"/>
<protein>
    <recommendedName>
        <fullName evidence="7">Pentatricopeptide repeat-containing protein</fullName>
    </recommendedName>
</protein>
<evidence type="ECO:0000313" key="6">
    <source>
        <dbReference type="Proteomes" id="UP000657918"/>
    </source>
</evidence>
<dbReference type="AlphaFoldDB" id="A0A835MMA1"/>
<feature type="region of interest" description="Disordered" evidence="4">
    <location>
        <begin position="1"/>
        <end position="22"/>
    </location>
</feature>
<evidence type="ECO:0000256" key="4">
    <source>
        <dbReference type="SAM" id="MobiDB-lite"/>
    </source>
</evidence>
<gene>
    <name evidence="5" type="ORF">SADUNF_Sadunf13G0111900</name>
</gene>
<feature type="repeat" description="PPR" evidence="3">
    <location>
        <begin position="164"/>
        <end position="198"/>
    </location>
</feature>
<dbReference type="Pfam" id="PF01535">
    <property type="entry name" value="PPR"/>
    <property type="match status" value="7"/>
</dbReference>
<name>A0A835MMA1_9ROSI</name>
<comment type="caution">
    <text evidence="5">The sequence shown here is derived from an EMBL/GenBank/DDBJ whole genome shotgun (WGS) entry which is preliminary data.</text>
</comment>
<dbReference type="Proteomes" id="UP000657918">
    <property type="component" value="Unassembled WGS sequence"/>
</dbReference>
<dbReference type="PROSITE" id="PS51375">
    <property type="entry name" value="PPR"/>
    <property type="match status" value="3"/>
</dbReference>
<dbReference type="FunFam" id="1.25.40.10:FF:001093">
    <property type="entry name" value="Pentatricopeptide repeat-containing protein At2g34400"/>
    <property type="match status" value="1"/>
</dbReference>
<organism evidence="5 6">
    <name type="scientific">Salix dunnii</name>
    <dbReference type="NCBI Taxonomy" id="1413687"/>
    <lineage>
        <taxon>Eukaryota</taxon>
        <taxon>Viridiplantae</taxon>
        <taxon>Streptophyta</taxon>
        <taxon>Embryophyta</taxon>
        <taxon>Tracheophyta</taxon>
        <taxon>Spermatophyta</taxon>
        <taxon>Magnoliopsida</taxon>
        <taxon>eudicotyledons</taxon>
        <taxon>Gunneridae</taxon>
        <taxon>Pentapetalae</taxon>
        <taxon>rosids</taxon>
        <taxon>fabids</taxon>
        <taxon>Malpighiales</taxon>
        <taxon>Salicaceae</taxon>
        <taxon>Saliceae</taxon>
        <taxon>Salix</taxon>
    </lineage>
</organism>